<dbReference type="GO" id="GO:0071897">
    <property type="term" value="P:DNA biosynthetic process"/>
    <property type="evidence" value="ECO:0007669"/>
    <property type="project" value="InterPro"/>
</dbReference>
<evidence type="ECO:0000256" key="1">
    <source>
        <dbReference type="ARBA" id="ARBA00007572"/>
    </source>
</evidence>
<dbReference type="PANTHER" id="PTHR45674:SF4">
    <property type="entry name" value="DNA LIGASE 1"/>
    <property type="match status" value="1"/>
</dbReference>
<comment type="caution">
    <text evidence="4">The sequence shown here is derived from an EMBL/GenBank/DDBJ whole genome shotgun (WGS) entry which is preliminary data.</text>
</comment>
<reference evidence="4" key="1">
    <citation type="journal article" date="2014" name="Front. Microbiol.">
        <title>High frequency of phylogenetically diverse reductive dehalogenase-homologous genes in deep subseafloor sedimentary metagenomes.</title>
        <authorList>
            <person name="Kawai M."/>
            <person name="Futagami T."/>
            <person name="Toyoda A."/>
            <person name="Takaki Y."/>
            <person name="Nishi S."/>
            <person name="Hori S."/>
            <person name="Arai W."/>
            <person name="Tsubouchi T."/>
            <person name="Morono Y."/>
            <person name="Uchiyama I."/>
            <person name="Ito T."/>
            <person name="Fujiyama A."/>
            <person name="Inagaki F."/>
            <person name="Takami H."/>
        </authorList>
    </citation>
    <scope>NUCLEOTIDE SEQUENCE</scope>
    <source>
        <strain evidence="4">Expedition CK06-06</strain>
    </source>
</reference>
<dbReference type="InterPro" id="IPR016059">
    <property type="entry name" value="DNA_ligase_ATP-dep_CS"/>
</dbReference>
<evidence type="ECO:0000313" key="4">
    <source>
        <dbReference type="EMBL" id="GAH03784.1"/>
    </source>
</evidence>
<dbReference type="Gene3D" id="2.40.50.140">
    <property type="entry name" value="Nucleic acid-binding proteins"/>
    <property type="match status" value="1"/>
</dbReference>
<dbReference type="Gene3D" id="3.30.470.30">
    <property type="entry name" value="DNA ligase/mRNA capping enzyme"/>
    <property type="match status" value="1"/>
</dbReference>
<gene>
    <name evidence="4" type="ORF">S01H4_37955</name>
</gene>
<dbReference type="SUPFAM" id="SSF56091">
    <property type="entry name" value="DNA ligase/mRNA capping enzyme, catalytic domain"/>
    <property type="match status" value="1"/>
</dbReference>
<dbReference type="InterPro" id="IPR012340">
    <property type="entry name" value="NA-bd_OB-fold"/>
</dbReference>
<dbReference type="InterPro" id="IPR000977">
    <property type="entry name" value="DNA_ligase_ATP-dep"/>
</dbReference>
<protein>
    <recommendedName>
        <fullName evidence="3">ATP-dependent DNA ligase family profile domain-containing protein</fullName>
    </recommendedName>
</protein>
<dbReference type="Pfam" id="PF01068">
    <property type="entry name" value="DNA_ligase_A_M"/>
    <property type="match status" value="1"/>
</dbReference>
<dbReference type="GO" id="GO:0005524">
    <property type="term" value="F:ATP binding"/>
    <property type="evidence" value="ECO:0007669"/>
    <property type="project" value="InterPro"/>
</dbReference>
<dbReference type="InterPro" id="IPR012310">
    <property type="entry name" value="DNA_ligase_ATP-dep_cent"/>
</dbReference>
<organism evidence="4">
    <name type="scientific">marine sediment metagenome</name>
    <dbReference type="NCBI Taxonomy" id="412755"/>
    <lineage>
        <taxon>unclassified sequences</taxon>
        <taxon>metagenomes</taxon>
        <taxon>ecological metagenomes</taxon>
    </lineage>
</organism>
<proteinExistence type="inferred from homology"/>
<dbReference type="NCBIfam" id="TIGR00574">
    <property type="entry name" value="dnl1"/>
    <property type="match status" value="1"/>
</dbReference>
<feature type="non-terminal residue" evidence="4">
    <location>
        <position position="293"/>
    </location>
</feature>
<name>X1DFE1_9ZZZZ</name>
<dbReference type="SUPFAM" id="SSF50249">
    <property type="entry name" value="Nucleic acid-binding proteins"/>
    <property type="match status" value="1"/>
</dbReference>
<dbReference type="GO" id="GO:0006281">
    <property type="term" value="P:DNA repair"/>
    <property type="evidence" value="ECO:0007669"/>
    <property type="project" value="InterPro"/>
</dbReference>
<dbReference type="PANTHER" id="PTHR45674">
    <property type="entry name" value="DNA LIGASE 1/3 FAMILY MEMBER"/>
    <property type="match status" value="1"/>
</dbReference>
<dbReference type="GO" id="GO:0006273">
    <property type="term" value="P:lagging strand elongation"/>
    <property type="evidence" value="ECO:0007669"/>
    <property type="project" value="TreeGrafter"/>
</dbReference>
<dbReference type="CDD" id="cd07901">
    <property type="entry name" value="Adenylation_DNA_ligase_Arch_LigB"/>
    <property type="match status" value="1"/>
</dbReference>
<evidence type="ECO:0000256" key="2">
    <source>
        <dbReference type="ARBA" id="ARBA00022598"/>
    </source>
</evidence>
<dbReference type="AlphaFoldDB" id="X1DFE1"/>
<evidence type="ECO:0000259" key="3">
    <source>
        <dbReference type="PROSITE" id="PS50160"/>
    </source>
</evidence>
<feature type="domain" description="ATP-dependent DNA ligase family profile" evidence="3">
    <location>
        <begin position="112"/>
        <end position="247"/>
    </location>
</feature>
<dbReference type="PROSITE" id="PS50160">
    <property type="entry name" value="DNA_LIGASE_A3"/>
    <property type="match status" value="1"/>
</dbReference>
<dbReference type="GO" id="GO:0006310">
    <property type="term" value="P:DNA recombination"/>
    <property type="evidence" value="ECO:0007669"/>
    <property type="project" value="InterPro"/>
</dbReference>
<dbReference type="PROSITE" id="PS00333">
    <property type="entry name" value="DNA_LIGASE_A2"/>
    <property type="match status" value="1"/>
</dbReference>
<dbReference type="EMBL" id="BART01020425">
    <property type="protein sequence ID" value="GAH03784.1"/>
    <property type="molecule type" value="Genomic_DNA"/>
</dbReference>
<feature type="non-terminal residue" evidence="4">
    <location>
        <position position="1"/>
    </location>
</feature>
<sequence>DITYGTPIRMMLASRVPYGEIVEKLGTPLIAEYKLDGERLQIHKQGQEVKLFSRRLLEISEQYPDVCKTIIENIKVDDVIIEGEVVAMDSFYEKMLPFQVLSKRRRKYDVEDIMKEVPVCLFLFDILKYKNESYIGKSFLERRKKLEEIVSEREELRLVKSQSIRNTEELLDFFNAARKEGNEGIIAKSIKEDSIYQAGNRGFIWIKLKGLEGGKLKDSIDVVLVGAFYGKGRRTGVYGTYIGAVYDPVNGKFVAFTRFFSGLTDELSDSLTKDMETYKTDKRPRNVICEDNP</sequence>
<dbReference type="InterPro" id="IPR050191">
    <property type="entry name" value="ATP-dep_DNA_ligase"/>
</dbReference>
<keyword evidence="2" id="KW-0436">Ligase</keyword>
<comment type="similarity">
    <text evidence="1">Belongs to the ATP-dependent DNA ligase family.</text>
</comment>
<accession>X1DFE1</accession>
<dbReference type="GO" id="GO:0003910">
    <property type="term" value="F:DNA ligase (ATP) activity"/>
    <property type="evidence" value="ECO:0007669"/>
    <property type="project" value="InterPro"/>
</dbReference>